<protein>
    <submittedName>
        <fullName evidence="1">Uncharacterized protein</fullName>
    </submittedName>
</protein>
<dbReference type="InParanoid" id="A0A3P7DUX8"/>
<accession>A0A3P7DUX8</accession>
<feature type="non-terminal residue" evidence="1">
    <location>
        <position position="169"/>
    </location>
</feature>
<dbReference type="AlphaFoldDB" id="A0A3P7DUX8"/>
<dbReference type="EMBL" id="UYWW01001634">
    <property type="protein sequence ID" value="VDM10786.1"/>
    <property type="molecule type" value="Genomic_DNA"/>
</dbReference>
<name>A0A3P7DUX8_WUCBA</name>
<gene>
    <name evidence="1" type="ORF">WBA_LOCUS4172</name>
</gene>
<dbReference type="Proteomes" id="UP000270924">
    <property type="component" value="Unassembled WGS sequence"/>
</dbReference>
<sequence>MITLRAIIVVESHYRSIGAKELIKKLMFTCWIASCIVLISIPNHFILSSCSTLESACSCLTYIVTYDGYYAANIRYNIIKQATEITVNIEPRPILLSDFDVVEVSTWNSTTFVQLVQQSIHTKCVASNNRFTAALSKKQLLSRRYSGDIEIRHVTKLLDVDKLWDMGYK</sequence>
<organism evidence="1 2">
    <name type="scientific">Wuchereria bancrofti</name>
    <dbReference type="NCBI Taxonomy" id="6293"/>
    <lineage>
        <taxon>Eukaryota</taxon>
        <taxon>Metazoa</taxon>
        <taxon>Ecdysozoa</taxon>
        <taxon>Nematoda</taxon>
        <taxon>Chromadorea</taxon>
        <taxon>Rhabditida</taxon>
        <taxon>Spirurina</taxon>
        <taxon>Spiruromorpha</taxon>
        <taxon>Filarioidea</taxon>
        <taxon>Onchocercidae</taxon>
        <taxon>Wuchereria</taxon>
    </lineage>
</organism>
<evidence type="ECO:0000313" key="2">
    <source>
        <dbReference type="Proteomes" id="UP000270924"/>
    </source>
</evidence>
<keyword evidence="2" id="KW-1185">Reference proteome</keyword>
<evidence type="ECO:0000313" key="1">
    <source>
        <dbReference type="EMBL" id="VDM10786.1"/>
    </source>
</evidence>
<dbReference type="OrthoDB" id="10493855at2759"/>
<reference evidence="1 2" key="1">
    <citation type="submission" date="2018-11" db="EMBL/GenBank/DDBJ databases">
        <authorList>
            <consortium name="Pathogen Informatics"/>
        </authorList>
    </citation>
    <scope>NUCLEOTIDE SEQUENCE [LARGE SCALE GENOMIC DNA]</scope>
</reference>
<proteinExistence type="predicted"/>